<dbReference type="RefSeq" id="WP_195170715.1">
    <property type="nucleotide sequence ID" value="NZ_CP062983.1"/>
</dbReference>
<evidence type="ECO:0000256" key="5">
    <source>
        <dbReference type="ARBA" id="ARBA00023027"/>
    </source>
</evidence>
<dbReference type="AlphaFoldDB" id="A0A7S8E935"/>
<evidence type="ECO:0000256" key="6">
    <source>
        <dbReference type="ARBA" id="ARBA00030455"/>
    </source>
</evidence>
<dbReference type="Gene3D" id="3.40.50.720">
    <property type="entry name" value="NAD(P)-binding Rossmann-like Domain"/>
    <property type="match status" value="2"/>
</dbReference>
<evidence type="ECO:0000259" key="9">
    <source>
        <dbReference type="Pfam" id="PF00389"/>
    </source>
</evidence>
<evidence type="ECO:0000259" key="10">
    <source>
        <dbReference type="Pfam" id="PF02826"/>
    </source>
</evidence>
<dbReference type="SUPFAM" id="SSF52283">
    <property type="entry name" value="Formate/glycerate dehydrogenase catalytic domain-like"/>
    <property type="match status" value="1"/>
</dbReference>
<dbReference type="InterPro" id="IPR029753">
    <property type="entry name" value="D-isomer_DH_CS"/>
</dbReference>
<dbReference type="PANTHER" id="PTHR42938">
    <property type="entry name" value="FORMATE DEHYDROGENASE 1"/>
    <property type="match status" value="1"/>
</dbReference>
<dbReference type="Pfam" id="PF02826">
    <property type="entry name" value="2-Hacid_dh_C"/>
    <property type="match status" value="1"/>
</dbReference>
<keyword evidence="5" id="KW-0520">NAD</keyword>
<dbReference type="PROSITE" id="PS00671">
    <property type="entry name" value="D_2_HYDROXYACID_DH_3"/>
    <property type="match status" value="1"/>
</dbReference>
<organism evidence="11 12">
    <name type="scientific">Phototrophicus methaneseepsis</name>
    <dbReference type="NCBI Taxonomy" id="2710758"/>
    <lineage>
        <taxon>Bacteria</taxon>
        <taxon>Bacillati</taxon>
        <taxon>Chloroflexota</taxon>
        <taxon>Candidatus Thermofontia</taxon>
        <taxon>Phototrophicales</taxon>
        <taxon>Phototrophicaceae</taxon>
        <taxon>Phototrophicus</taxon>
    </lineage>
</organism>
<dbReference type="InterPro" id="IPR006140">
    <property type="entry name" value="D-isomer_DH_NAD-bd"/>
</dbReference>
<dbReference type="CDD" id="cd12173">
    <property type="entry name" value="PGDH_4"/>
    <property type="match status" value="1"/>
</dbReference>
<dbReference type="SUPFAM" id="SSF51735">
    <property type="entry name" value="NAD(P)-binding Rossmann-fold domains"/>
    <property type="match status" value="1"/>
</dbReference>
<dbReference type="InterPro" id="IPR036291">
    <property type="entry name" value="NAD(P)-bd_dom_sf"/>
</dbReference>
<feature type="domain" description="D-isomer specific 2-hydroxyacid dehydrogenase NAD-binding" evidence="10">
    <location>
        <begin position="108"/>
        <end position="283"/>
    </location>
</feature>
<evidence type="ECO:0000256" key="1">
    <source>
        <dbReference type="ARBA" id="ARBA00003800"/>
    </source>
</evidence>
<keyword evidence="4 8" id="KW-0560">Oxidoreductase</keyword>
<dbReference type="EC" id="1.1.1.399" evidence="3"/>
<evidence type="ECO:0000256" key="3">
    <source>
        <dbReference type="ARBA" id="ARBA00013001"/>
    </source>
</evidence>
<proteinExistence type="inferred from homology"/>
<protein>
    <recommendedName>
        <fullName evidence="6">2-oxoglutarate reductase</fullName>
        <ecNumber evidence="3">1.1.1.399</ecNumber>
    </recommendedName>
    <alternativeName>
        <fullName evidence="6">2-oxoglutarate reductase</fullName>
    </alternativeName>
</protein>
<name>A0A7S8E935_9CHLR</name>
<gene>
    <name evidence="11" type="ORF">G4Y79_23650</name>
</gene>
<sequence length="320" mass="33671">MIYTVLIPDNVDQKAVDLLEGTEGLNVVYTGKLSQEELAAQAGEAHAMIIRSGVKITPEVLAAAPNLKAVARAGVGVDNVDLDAATSHGVIVMNTPGGNTISTAEHTFGLMIALARYIPQGDASLRAGRWDRKSFVGVELKDKVLGLIGFGRIGKAIARRAQAFDMTVIAYDPYIEPSAGTELGVELVQLDALYAQADFISLHALITDETRGMLNTEAFAKMKDGVRIINASRGALINDADLAAAIESGKVAGAALDVYEPEPPTEDNPLIGMESVIHTPHLAASTSDAQVTVAVEAAQLIINTLLHDSPQNVVNSAVLT</sequence>
<evidence type="ECO:0000256" key="4">
    <source>
        <dbReference type="ARBA" id="ARBA00023002"/>
    </source>
</evidence>
<comment type="catalytic activity">
    <reaction evidence="7">
        <text>(R)-2-hydroxyglutarate + NAD(+) = 2-oxoglutarate + NADH + H(+)</text>
        <dbReference type="Rhea" id="RHEA:49612"/>
        <dbReference type="ChEBI" id="CHEBI:15378"/>
        <dbReference type="ChEBI" id="CHEBI:15801"/>
        <dbReference type="ChEBI" id="CHEBI:16810"/>
        <dbReference type="ChEBI" id="CHEBI:57540"/>
        <dbReference type="ChEBI" id="CHEBI:57945"/>
        <dbReference type="EC" id="1.1.1.399"/>
    </reaction>
</comment>
<dbReference type="InterPro" id="IPR006139">
    <property type="entry name" value="D-isomer_2_OHA_DH_cat_dom"/>
</dbReference>
<dbReference type="GO" id="GO:0051287">
    <property type="term" value="F:NAD binding"/>
    <property type="evidence" value="ECO:0007669"/>
    <property type="project" value="InterPro"/>
</dbReference>
<evidence type="ECO:0000313" key="11">
    <source>
        <dbReference type="EMBL" id="QPC82646.1"/>
    </source>
</evidence>
<evidence type="ECO:0000256" key="8">
    <source>
        <dbReference type="RuleBase" id="RU003719"/>
    </source>
</evidence>
<dbReference type="Proteomes" id="UP000594468">
    <property type="component" value="Chromosome"/>
</dbReference>
<evidence type="ECO:0000256" key="7">
    <source>
        <dbReference type="ARBA" id="ARBA00048126"/>
    </source>
</evidence>
<dbReference type="GO" id="GO:0016616">
    <property type="term" value="F:oxidoreductase activity, acting on the CH-OH group of donors, NAD or NADP as acceptor"/>
    <property type="evidence" value="ECO:0007669"/>
    <property type="project" value="InterPro"/>
</dbReference>
<feature type="domain" description="D-isomer specific 2-hydroxyacid dehydrogenase catalytic" evidence="9">
    <location>
        <begin position="5"/>
        <end position="315"/>
    </location>
</feature>
<keyword evidence="12" id="KW-1185">Reference proteome</keyword>
<evidence type="ECO:0000256" key="2">
    <source>
        <dbReference type="ARBA" id="ARBA00005854"/>
    </source>
</evidence>
<dbReference type="EMBL" id="CP062983">
    <property type="protein sequence ID" value="QPC82646.1"/>
    <property type="molecule type" value="Genomic_DNA"/>
</dbReference>
<comment type="function">
    <text evidence="1">Catalyzes the reversible oxidation of 3-phospho-D-glycerate to 3-phosphonooxypyruvate, the first step of the phosphorylated L-serine biosynthesis pathway. Also catalyzes the reversible oxidation of 2-hydroxyglutarate to 2-oxoglutarate.</text>
</comment>
<dbReference type="Pfam" id="PF00389">
    <property type="entry name" value="2-Hacid_dh"/>
    <property type="match status" value="1"/>
</dbReference>
<comment type="similarity">
    <text evidence="2 8">Belongs to the D-isomer specific 2-hydroxyacid dehydrogenase family.</text>
</comment>
<evidence type="ECO:0000313" key="12">
    <source>
        <dbReference type="Proteomes" id="UP000594468"/>
    </source>
</evidence>
<dbReference type="KEGG" id="pmet:G4Y79_23650"/>
<accession>A0A7S8E935</accession>
<dbReference type="FunFam" id="3.40.50.720:FF:000021">
    <property type="entry name" value="D-3-phosphoglycerate dehydrogenase"/>
    <property type="match status" value="1"/>
</dbReference>
<dbReference type="PANTHER" id="PTHR42938:SF47">
    <property type="entry name" value="HYDROXYPYRUVATE REDUCTASE"/>
    <property type="match status" value="1"/>
</dbReference>
<reference evidence="11 12" key="1">
    <citation type="submission" date="2020-02" db="EMBL/GenBank/DDBJ databases">
        <authorList>
            <person name="Zheng R.K."/>
            <person name="Sun C.M."/>
        </authorList>
    </citation>
    <scope>NUCLEOTIDE SEQUENCE [LARGE SCALE GENOMIC DNA]</scope>
    <source>
        <strain evidence="12">rifampicinis</strain>
    </source>
</reference>